<evidence type="ECO:0000256" key="2">
    <source>
        <dbReference type="ARBA" id="ARBA00022448"/>
    </source>
</evidence>
<evidence type="ECO:0000256" key="6">
    <source>
        <dbReference type="ARBA" id="ARBA00023237"/>
    </source>
</evidence>
<evidence type="ECO:0000256" key="7">
    <source>
        <dbReference type="PROSITE-ProRule" id="PRU01360"/>
    </source>
</evidence>
<comment type="similarity">
    <text evidence="7">Belongs to the TonB-dependent receptor family.</text>
</comment>
<keyword evidence="5 7" id="KW-0472">Membrane</keyword>
<keyword evidence="10" id="KW-0675">Receptor</keyword>
<evidence type="ECO:0000256" key="3">
    <source>
        <dbReference type="ARBA" id="ARBA00022452"/>
    </source>
</evidence>
<dbReference type="Pfam" id="PF07715">
    <property type="entry name" value="Plug"/>
    <property type="match status" value="1"/>
</dbReference>
<dbReference type="Gene3D" id="2.40.170.20">
    <property type="entry name" value="TonB-dependent receptor, beta-barrel domain"/>
    <property type="match status" value="1"/>
</dbReference>
<dbReference type="Gene3D" id="2.170.130.10">
    <property type="entry name" value="TonB-dependent receptor, plug domain"/>
    <property type="match status" value="1"/>
</dbReference>
<keyword evidence="4 7" id="KW-0812">Transmembrane</keyword>
<name>A0ABR8K1A9_9BACT</name>
<comment type="subcellular location">
    <subcellularLocation>
        <location evidence="1 7">Cell outer membrane</location>
        <topology evidence="1 7">Multi-pass membrane protein</topology>
    </subcellularLocation>
</comment>
<dbReference type="Proteomes" id="UP000606003">
    <property type="component" value="Unassembled WGS sequence"/>
</dbReference>
<evidence type="ECO:0000256" key="5">
    <source>
        <dbReference type="ARBA" id="ARBA00023136"/>
    </source>
</evidence>
<dbReference type="InterPro" id="IPR037066">
    <property type="entry name" value="Plug_dom_sf"/>
</dbReference>
<protein>
    <submittedName>
        <fullName evidence="10">TonB-dependent receptor</fullName>
    </submittedName>
</protein>
<keyword evidence="8" id="KW-0732">Signal</keyword>
<reference evidence="10 11" key="1">
    <citation type="submission" date="2020-09" db="EMBL/GenBank/DDBJ databases">
        <authorList>
            <person name="Kim M.K."/>
        </authorList>
    </citation>
    <scope>NUCLEOTIDE SEQUENCE [LARGE SCALE GENOMIC DNA]</scope>
    <source>
        <strain evidence="10 11">BT189</strain>
    </source>
</reference>
<dbReference type="InterPro" id="IPR036942">
    <property type="entry name" value="Beta-barrel_TonB_sf"/>
</dbReference>
<dbReference type="InterPro" id="IPR008969">
    <property type="entry name" value="CarboxyPept-like_regulatory"/>
</dbReference>
<evidence type="ECO:0000256" key="1">
    <source>
        <dbReference type="ARBA" id="ARBA00004571"/>
    </source>
</evidence>
<sequence length="1027" mass="110050">MEQRLFTHLRLFLLMALSLYALTAQAQTRTITGRVLSSDGGGLPGATVLEQGTTNGVSTNADGAFSLNVQPNATLVISSVGYTSQTVAVGAQTTVNVTLAVAATELNEAVVVGYGSQSKADLTGSVVQLSSRDVGNQPVQSFEQSIQGKAAGVFIESSSGKLGQGIRVRVRGVSSISGDTQPLYVVDGIPVLADNLSSTTAATNPIADINPNDIESISVLKDASASAIYGSRATNGVVLVTTKRGKAGATRFTLGYQTGRSEPTNKREFLNSQEYVTLLTEALVNSGRSATANATRLRTYAAGASDPLTYDTNWQNEAFQRAPFSQYDLNVAGGSEKTKFFISGQYTDQKGILVGNAYQRMSVRFNLDQQATDRLSFGINTAVSRSRNERLPNDNAFSTPMQIVALAPITPLIDPRTGLVSGSLDPATGLPNTTFPFYYNPLLNVIGGNYTTISYRVLGNVYAQFKFTPEFFFRSEVGADLINQTENQYLGRITARNSSPTNGFGYSAAQTNGRVIVNNYFGYRKTLNEVHALDFTLGTSYEEGRLTSSNVTGTQFASDAFKTLVNSSQITAGTSSSTGNVLVSYFARGSYAFANKYLVGASARLDGSSRFGANNRYGLFPAGSVGWVISEESFLKDNALLSLLKVRASLGKTGNQGFGNFISRALFSGDAGYVGIPGQRPSQLASPDLKWESTTQIDAGLEYGLFDGRISGEIDVYRKRTTGLALSQPVPGTSGFSTQFANVGSLENRGLEFVLTTRNLTGDFTWTTSFNAALNRNKILNLNGPDILGSNLSRAQEGQPLGVFVGPEYAGVDPANGDALYYVNAPKPDGSVDRSTTADINLATPVVVGNPNPKWTGGITNTLGYKGIDLSFTISGVFGNQIFDSGAQYYSTAFNNGPDNQTRDQLNRWQKPGDITDVPRAVYLSGNGTGLSSRFVRNGDYGRLRTVLLGYNLPSSLTKRAYLQSARIFVQGLNLLTFTKYKGWDPEVSTDYLTGTANQSQNNINQGIDFYTAPQPRTYTFGVNIGF</sequence>
<evidence type="ECO:0000259" key="9">
    <source>
        <dbReference type="Pfam" id="PF07715"/>
    </source>
</evidence>
<feature type="domain" description="TonB-dependent receptor plug" evidence="9">
    <location>
        <begin position="119"/>
        <end position="237"/>
    </location>
</feature>
<dbReference type="NCBIfam" id="TIGR04057">
    <property type="entry name" value="SusC_RagA_signa"/>
    <property type="match status" value="1"/>
</dbReference>
<evidence type="ECO:0000313" key="11">
    <source>
        <dbReference type="Proteomes" id="UP000606003"/>
    </source>
</evidence>
<dbReference type="SUPFAM" id="SSF49464">
    <property type="entry name" value="Carboxypeptidase regulatory domain-like"/>
    <property type="match status" value="1"/>
</dbReference>
<dbReference type="Gene3D" id="2.60.40.1120">
    <property type="entry name" value="Carboxypeptidase-like, regulatory domain"/>
    <property type="match status" value="1"/>
</dbReference>
<keyword evidence="6 7" id="KW-0998">Cell outer membrane</keyword>
<keyword evidence="11" id="KW-1185">Reference proteome</keyword>
<evidence type="ECO:0000313" key="10">
    <source>
        <dbReference type="EMBL" id="MBD2724119.1"/>
    </source>
</evidence>
<dbReference type="Pfam" id="PF13715">
    <property type="entry name" value="CarbopepD_reg_2"/>
    <property type="match status" value="1"/>
</dbReference>
<dbReference type="InterPro" id="IPR023996">
    <property type="entry name" value="TonB-dep_OMP_SusC/RagA"/>
</dbReference>
<dbReference type="EMBL" id="JACXAC010000006">
    <property type="protein sequence ID" value="MBD2724119.1"/>
    <property type="molecule type" value="Genomic_DNA"/>
</dbReference>
<keyword evidence="3 7" id="KW-1134">Transmembrane beta strand</keyword>
<dbReference type="NCBIfam" id="TIGR04056">
    <property type="entry name" value="OMP_RagA_SusC"/>
    <property type="match status" value="1"/>
</dbReference>
<dbReference type="InterPro" id="IPR023997">
    <property type="entry name" value="TonB-dep_OMP_SusC/RagA_CS"/>
</dbReference>
<dbReference type="InterPro" id="IPR039426">
    <property type="entry name" value="TonB-dep_rcpt-like"/>
</dbReference>
<evidence type="ECO:0000256" key="4">
    <source>
        <dbReference type="ARBA" id="ARBA00022692"/>
    </source>
</evidence>
<gene>
    <name evidence="10" type="ORF">IC234_18475</name>
</gene>
<accession>A0ABR8K1A9</accession>
<keyword evidence="2 7" id="KW-0813">Transport</keyword>
<feature type="signal peptide" evidence="8">
    <location>
        <begin position="1"/>
        <end position="26"/>
    </location>
</feature>
<comment type="caution">
    <text evidence="10">The sequence shown here is derived from an EMBL/GenBank/DDBJ whole genome shotgun (WGS) entry which is preliminary data.</text>
</comment>
<dbReference type="SUPFAM" id="SSF56935">
    <property type="entry name" value="Porins"/>
    <property type="match status" value="1"/>
</dbReference>
<dbReference type="InterPro" id="IPR012910">
    <property type="entry name" value="Plug_dom"/>
</dbReference>
<organism evidence="10 11">
    <name type="scientific">Hymenobacter armeniacus</name>
    <dbReference type="NCBI Taxonomy" id="2771358"/>
    <lineage>
        <taxon>Bacteria</taxon>
        <taxon>Pseudomonadati</taxon>
        <taxon>Bacteroidota</taxon>
        <taxon>Cytophagia</taxon>
        <taxon>Cytophagales</taxon>
        <taxon>Hymenobacteraceae</taxon>
        <taxon>Hymenobacter</taxon>
    </lineage>
</organism>
<feature type="chain" id="PRO_5045557765" evidence="8">
    <location>
        <begin position="27"/>
        <end position="1027"/>
    </location>
</feature>
<evidence type="ECO:0000256" key="8">
    <source>
        <dbReference type="SAM" id="SignalP"/>
    </source>
</evidence>
<proteinExistence type="inferred from homology"/>
<dbReference type="PROSITE" id="PS52016">
    <property type="entry name" value="TONB_DEPENDENT_REC_3"/>
    <property type="match status" value="1"/>
</dbReference>